<dbReference type="InterPro" id="IPR042185">
    <property type="entry name" value="Serpin_sf_2"/>
</dbReference>
<evidence type="ECO:0000259" key="2">
    <source>
        <dbReference type="SMART" id="SM00093"/>
    </source>
</evidence>
<name>A0ABM3ZFH0_PANGU</name>
<dbReference type="RefSeq" id="XP_060547122.1">
    <property type="nucleotide sequence ID" value="XM_060691139.1"/>
</dbReference>
<comment type="similarity">
    <text evidence="1">Belongs to the serpin family.</text>
</comment>
<dbReference type="SMART" id="SM00093">
    <property type="entry name" value="SERPIN"/>
    <property type="match status" value="1"/>
</dbReference>
<accession>A0ABM3ZFH0</accession>
<dbReference type="GeneID" id="117659446"/>
<sequence>MKHFVQANGMFAVDLFKRQQQENSGKNFITFSLGSTMALGMLWLGSDKATADEIRKALHFWRGLETVTPTDGPHAGTECDIPGGFHSQFKRILTILNQHSKYHMLKIGGRIYGSKAEDFLEHYIKCVKEIYNSDFEKVDFRNAVEETRRNMNSWVESKTNGDIKEFFPPQSLDQSTSLILLNTTSFQGRWKFPFNPRNTYRGVFWNCQDQSIYVDMMTQRGRFKIANIPSPSMKVVQLPYYDDIMFMYIFVPGNRLSTDEIITNLTPEKLQSCIDPANMREEDLKISFPKFKVKMNYSMKDVFSKMGVKDLFTPGKADLSGMTGNTQAMVSQISQSITFTVNEDGVEAAGASRTEVVDGAFSELKVNKEFIFLVKHKATNFIMFLGRICMPKWEELP</sequence>
<dbReference type="InterPro" id="IPR000215">
    <property type="entry name" value="Serpin_fam"/>
</dbReference>
<evidence type="ECO:0000256" key="1">
    <source>
        <dbReference type="RuleBase" id="RU000411"/>
    </source>
</evidence>
<evidence type="ECO:0000313" key="4">
    <source>
        <dbReference type="RefSeq" id="XP_060547122.1"/>
    </source>
</evidence>
<gene>
    <name evidence="4" type="primary">LOC117659446</name>
</gene>
<dbReference type="PANTHER" id="PTHR11461:SF199">
    <property type="entry name" value="SERPIN B11"/>
    <property type="match status" value="1"/>
</dbReference>
<dbReference type="PANTHER" id="PTHR11461">
    <property type="entry name" value="SERINE PROTEASE INHIBITOR, SERPIN"/>
    <property type="match status" value="1"/>
</dbReference>
<evidence type="ECO:0000313" key="3">
    <source>
        <dbReference type="Proteomes" id="UP001652622"/>
    </source>
</evidence>
<dbReference type="Pfam" id="PF00079">
    <property type="entry name" value="Serpin"/>
    <property type="match status" value="1"/>
</dbReference>
<dbReference type="SUPFAM" id="SSF56574">
    <property type="entry name" value="Serpins"/>
    <property type="match status" value="1"/>
</dbReference>
<protein>
    <submittedName>
        <fullName evidence="4">Serpin B3-like</fullName>
    </submittedName>
</protein>
<dbReference type="Proteomes" id="UP001652622">
    <property type="component" value="Unplaced"/>
</dbReference>
<dbReference type="InterPro" id="IPR036186">
    <property type="entry name" value="Serpin_sf"/>
</dbReference>
<reference evidence="4" key="1">
    <citation type="submission" date="2025-08" db="UniProtKB">
        <authorList>
            <consortium name="RefSeq"/>
        </authorList>
    </citation>
    <scope>IDENTIFICATION</scope>
    <source>
        <tissue evidence="4">Blood</tissue>
    </source>
</reference>
<dbReference type="Gene3D" id="3.30.497.10">
    <property type="entry name" value="Antithrombin, subunit I, domain 2"/>
    <property type="match status" value="1"/>
</dbReference>
<proteinExistence type="inferred from homology"/>
<dbReference type="InterPro" id="IPR023796">
    <property type="entry name" value="Serpin_dom"/>
</dbReference>
<feature type="domain" description="Serpin" evidence="2">
    <location>
        <begin position="13"/>
        <end position="391"/>
    </location>
</feature>
<dbReference type="Gene3D" id="2.30.39.10">
    <property type="entry name" value="Alpha-1-antitrypsin, domain 1"/>
    <property type="match status" value="1"/>
</dbReference>
<organism evidence="3 4">
    <name type="scientific">Pantherophis guttatus</name>
    <name type="common">Corn snake</name>
    <name type="synonym">Elaphe guttata</name>
    <dbReference type="NCBI Taxonomy" id="94885"/>
    <lineage>
        <taxon>Eukaryota</taxon>
        <taxon>Metazoa</taxon>
        <taxon>Chordata</taxon>
        <taxon>Craniata</taxon>
        <taxon>Vertebrata</taxon>
        <taxon>Euteleostomi</taxon>
        <taxon>Lepidosauria</taxon>
        <taxon>Squamata</taxon>
        <taxon>Bifurcata</taxon>
        <taxon>Unidentata</taxon>
        <taxon>Episquamata</taxon>
        <taxon>Toxicofera</taxon>
        <taxon>Serpentes</taxon>
        <taxon>Colubroidea</taxon>
        <taxon>Colubridae</taxon>
        <taxon>Colubrinae</taxon>
        <taxon>Pantherophis</taxon>
    </lineage>
</organism>
<dbReference type="InterPro" id="IPR042178">
    <property type="entry name" value="Serpin_sf_1"/>
</dbReference>
<keyword evidence="3" id="KW-1185">Reference proteome</keyword>